<protein>
    <submittedName>
        <fullName evidence="1">Uncharacterized protein</fullName>
    </submittedName>
</protein>
<gene>
    <name evidence="1" type="ORF">CYMTET_47936</name>
</gene>
<comment type="caution">
    <text evidence="1">The sequence shown here is derived from an EMBL/GenBank/DDBJ whole genome shotgun (WGS) entry which is preliminary data.</text>
</comment>
<dbReference type="AlphaFoldDB" id="A0AAE0EW47"/>
<reference evidence="1 2" key="1">
    <citation type="journal article" date="2015" name="Genome Biol. Evol.">
        <title>Comparative Genomics of a Bacterivorous Green Alga Reveals Evolutionary Causalities and Consequences of Phago-Mixotrophic Mode of Nutrition.</title>
        <authorList>
            <person name="Burns J.A."/>
            <person name="Paasch A."/>
            <person name="Narechania A."/>
            <person name="Kim E."/>
        </authorList>
    </citation>
    <scope>NUCLEOTIDE SEQUENCE [LARGE SCALE GENOMIC DNA]</scope>
    <source>
        <strain evidence="1 2">PLY_AMNH</strain>
    </source>
</reference>
<evidence type="ECO:0000313" key="1">
    <source>
        <dbReference type="EMBL" id="KAK3242364.1"/>
    </source>
</evidence>
<dbReference type="EMBL" id="LGRX02033186">
    <property type="protein sequence ID" value="KAK3242364.1"/>
    <property type="molecule type" value="Genomic_DNA"/>
</dbReference>
<sequence>MINVHSYLVHCIAKIFDFSVEAEVIRAVAEAKAVVMDGVVEVVKEAVKEVEAMAVATEVVAGRVEVMDWAVETGTEEEDCPVEVVVMVMVVAVVEREVAVKVEAEAMAETMAVVDWVDLVAWVKVVAEIKNLGAARMRHAHGILL</sequence>
<accession>A0AAE0EW47</accession>
<organism evidence="1 2">
    <name type="scientific">Cymbomonas tetramitiformis</name>
    <dbReference type="NCBI Taxonomy" id="36881"/>
    <lineage>
        <taxon>Eukaryota</taxon>
        <taxon>Viridiplantae</taxon>
        <taxon>Chlorophyta</taxon>
        <taxon>Pyramimonadophyceae</taxon>
        <taxon>Pyramimonadales</taxon>
        <taxon>Pyramimonadaceae</taxon>
        <taxon>Cymbomonas</taxon>
    </lineage>
</organism>
<evidence type="ECO:0000313" key="2">
    <source>
        <dbReference type="Proteomes" id="UP001190700"/>
    </source>
</evidence>
<name>A0AAE0EW47_9CHLO</name>
<dbReference type="Proteomes" id="UP001190700">
    <property type="component" value="Unassembled WGS sequence"/>
</dbReference>
<proteinExistence type="predicted"/>
<keyword evidence="2" id="KW-1185">Reference proteome</keyword>